<name>A0A1Q9CH14_SYMMI</name>
<comment type="caution">
    <text evidence="4">The sequence shown here is derived from an EMBL/GenBank/DDBJ whole genome shotgun (WGS) entry which is preliminary data.</text>
</comment>
<feature type="compositionally biased region" description="Basic and acidic residues" evidence="1">
    <location>
        <begin position="155"/>
        <end position="171"/>
    </location>
</feature>
<keyword evidence="2" id="KW-0472">Membrane</keyword>
<dbReference type="GO" id="GO:0019236">
    <property type="term" value="P:response to pheromone"/>
    <property type="evidence" value="ECO:0007669"/>
    <property type="project" value="InterPro"/>
</dbReference>
<feature type="compositionally biased region" description="Low complexity" evidence="1">
    <location>
        <begin position="207"/>
        <end position="218"/>
    </location>
</feature>
<evidence type="ECO:0000256" key="2">
    <source>
        <dbReference type="SAM" id="Phobius"/>
    </source>
</evidence>
<dbReference type="Pfam" id="PF10192">
    <property type="entry name" value="GPR180-TMEM145_TM"/>
    <property type="match status" value="1"/>
</dbReference>
<evidence type="ECO:0000259" key="3">
    <source>
        <dbReference type="Pfam" id="PF10192"/>
    </source>
</evidence>
<accession>A0A1Q9CH14</accession>
<feature type="compositionally biased region" description="Basic and acidic residues" evidence="1">
    <location>
        <begin position="182"/>
        <end position="192"/>
    </location>
</feature>
<gene>
    <name evidence="4" type="ORF">AK812_SmicGene37128</name>
</gene>
<feature type="region of interest" description="Disordered" evidence="1">
    <location>
        <begin position="119"/>
        <end position="298"/>
    </location>
</feature>
<feature type="transmembrane region" description="Helical" evidence="2">
    <location>
        <begin position="412"/>
        <end position="436"/>
    </location>
</feature>
<feature type="compositionally biased region" description="Polar residues" evidence="1">
    <location>
        <begin position="219"/>
        <end position="234"/>
    </location>
</feature>
<evidence type="ECO:0000313" key="4">
    <source>
        <dbReference type="EMBL" id="OLP82223.1"/>
    </source>
</evidence>
<keyword evidence="5" id="KW-1185">Reference proteome</keyword>
<proteinExistence type="predicted"/>
<feature type="domain" description="GPR180/TMEM145 transmembrane" evidence="3">
    <location>
        <begin position="310"/>
        <end position="427"/>
    </location>
</feature>
<keyword evidence="2" id="KW-0812">Transmembrane</keyword>
<evidence type="ECO:0000256" key="1">
    <source>
        <dbReference type="SAM" id="MobiDB-lite"/>
    </source>
</evidence>
<dbReference type="InterPro" id="IPR019336">
    <property type="entry name" value="GPR180/TMEM145_TM"/>
</dbReference>
<feature type="transmembrane region" description="Helical" evidence="2">
    <location>
        <begin position="385"/>
        <end position="406"/>
    </location>
</feature>
<dbReference type="OrthoDB" id="444587at2759"/>
<feature type="compositionally biased region" description="Acidic residues" evidence="1">
    <location>
        <begin position="193"/>
        <end position="206"/>
    </location>
</feature>
<reference evidence="4 5" key="1">
    <citation type="submission" date="2016-02" db="EMBL/GenBank/DDBJ databases">
        <title>Genome analysis of coral dinoflagellate symbionts highlights evolutionary adaptations to a symbiotic lifestyle.</title>
        <authorList>
            <person name="Aranda M."/>
            <person name="Li Y."/>
            <person name="Liew Y.J."/>
            <person name="Baumgarten S."/>
            <person name="Simakov O."/>
            <person name="Wilson M."/>
            <person name="Piel J."/>
            <person name="Ashoor H."/>
            <person name="Bougouffa S."/>
            <person name="Bajic V.B."/>
            <person name="Ryu T."/>
            <person name="Ravasi T."/>
            <person name="Bayer T."/>
            <person name="Micklem G."/>
            <person name="Kim H."/>
            <person name="Bhak J."/>
            <person name="Lajeunesse T.C."/>
            <person name="Voolstra C.R."/>
        </authorList>
    </citation>
    <scope>NUCLEOTIDE SEQUENCE [LARGE SCALE GENOMIC DNA]</scope>
    <source>
        <strain evidence="4 5">CCMP2467</strain>
    </source>
</reference>
<keyword evidence="2" id="KW-1133">Transmembrane helix</keyword>
<feature type="compositionally biased region" description="Basic and acidic residues" evidence="1">
    <location>
        <begin position="285"/>
        <end position="298"/>
    </location>
</feature>
<evidence type="ECO:0000313" key="5">
    <source>
        <dbReference type="Proteomes" id="UP000186817"/>
    </source>
</evidence>
<protein>
    <recommendedName>
        <fullName evidence="3">GPR180/TMEM145 transmembrane domain-containing protein</fullName>
    </recommendedName>
</protein>
<organism evidence="4 5">
    <name type="scientific">Symbiodinium microadriaticum</name>
    <name type="common">Dinoflagellate</name>
    <name type="synonym">Zooxanthella microadriatica</name>
    <dbReference type="NCBI Taxonomy" id="2951"/>
    <lineage>
        <taxon>Eukaryota</taxon>
        <taxon>Sar</taxon>
        <taxon>Alveolata</taxon>
        <taxon>Dinophyceae</taxon>
        <taxon>Suessiales</taxon>
        <taxon>Symbiodiniaceae</taxon>
        <taxon>Symbiodinium</taxon>
    </lineage>
</organism>
<dbReference type="GO" id="GO:0007186">
    <property type="term" value="P:G protein-coupled receptor signaling pathway"/>
    <property type="evidence" value="ECO:0007669"/>
    <property type="project" value="InterPro"/>
</dbReference>
<dbReference type="EMBL" id="LSRX01001213">
    <property type="protein sequence ID" value="OLP82223.1"/>
    <property type="molecule type" value="Genomic_DNA"/>
</dbReference>
<feature type="transmembrane region" description="Helical" evidence="2">
    <location>
        <begin position="309"/>
        <end position="329"/>
    </location>
</feature>
<dbReference type="AlphaFoldDB" id="A0A1Q9CH14"/>
<sequence length="500" mass="55531">MAGSASEKVLFMTHKGLHLQFDANPNLDQWANSTIKHSDKTGDYVKPTGEALNRAEKAAYKQYRRRHKDRCLLGDAADKLCRITDRYMPRIADESRVFVMKFPEQAPQLLKRVRRIRRRVKAKKKGDYSDTSEVPPKTGDRRQRGTKAAFGTPQREGEGSKGSKHVTKEGTTHVPARLPKKSKTEERHHQGEQVDDGEESVPDWGDDASGGSADVADATETQEPADTTAATGDAQSLWPWGERGRPSDRGGSTGVLGQRPSEPSTAPKQQAVAGGSRQPLQNKHTWRDEERSKDFHGKAQREAVSRGDLLMFMILGPFLLSCLLLELWGDFATSRTYSSDYVYTTPCGCAVIGVDLALLAFYIFNVRTTLSRESGRADSYFYRRWGVAFGCWFGALPFSAALSKILLAPYVWYIVSLSITKGSNALVYGALVVALWPENRRTHFKLISASPEELLENCPSPGGSAKEHEVSDFLPGAKLWLNARDLPNLLSQKFVSDVEH</sequence>
<feature type="transmembrane region" description="Helical" evidence="2">
    <location>
        <begin position="341"/>
        <end position="364"/>
    </location>
</feature>
<dbReference type="Proteomes" id="UP000186817">
    <property type="component" value="Unassembled WGS sequence"/>
</dbReference>